<evidence type="ECO:0000313" key="1">
    <source>
        <dbReference type="EMBL" id="MBZ0160741.1"/>
    </source>
</evidence>
<sequence length="293" mass="29924">MRMIFHDRSFLIRCTYTTLAAFLAWSITAAVPSTVRAAELPLGLATGSKEAHMAIDGKQWTSLPGSSSPVYEGTMIRTGKGTASLLLKDGTQFELQPRTVVGLSGSRTAPVVKIAVGRVFFRVPATSQTAIVTPSVRYQATASNRQEGAAIVRAAATTPLSTDLVGEIVVNPRGGSRVGLQKGEMLTNSVSDPGLHIIKTGQSVYIPKVGPSDPSFGILLAQALPDEPVGTDESAAAGTENTLEGGMLSGGTGAGTGVTVGTLVTLGVIGAGVGLGVAFSGDDDNDKSSPSAP</sequence>
<accession>A0AAJ1EK37</accession>
<reference evidence="1 2" key="1">
    <citation type="journal article" date="2021" name="bioRxiv">
        <title>Unraveling nitrogen, sulfur and carbon metabolic pathways and microbial community transcriptional responses to substrate deprivation and toxicity stresses in a bioreactor mimicking anoxic brackish coastal sediment conditions.</title>
        <authorList>
            <person name="Martins P.D."/>
            <person name="Echeveste M.J."/>
            <person name="Arshad A."/>
            <person name="Kurth J."/>
            <person name="Ouboter H."/>
            <person name="Jetten M.S.M."/>
            <person name="Welte C.U."/>
        </authorList>
    </citation>
    <scope>NUCLEOTIDE SEQUENCE [LARGE SCALE GENOMIC DNA]</scope>
    <source>
        <strain evidence="1">MAG_38</strain>
    </source>
</reference>
<evidence type="ECO:0000313" key="2">
    <source>
        <dbReference type="Proteomes" id="UP001197609"/>
    </source>
</evidence>
<gene>
    <name evidence="1" type="ORF">K8G79_11485</name>
</gene>
<comment type="caution">
    <text evidence="1">The sequence shown here is derived from an EMBL/GenBank/DDBJ whole genome shotgun (WGS) entry which is preliminary data.</text>
</comment>
<dbReference type="AlphaFoldDB" id="A0AAJ1EK37"/>
<name>A0AAJ1EK37_9BACT</name>
<evidence type="ECO:0008006" key="3">
    <source>
        <dbReference type="Google" id="ProtNLM"/>
    </source>
</evidence>
<dbReference type="EMBL" id="JAIOIU010000143">
    <property type="protein sequence ID" value="MBZ0160741.1"/>
    <property type="molecule type" value="Genomic_DNA"/>
</dbReference>
<protein>
    <recommendedName>
        <fullName evidence="3">FecR protein domain-containing protein</fullName>
    </recommendedName>
</protein>
<proteinExistence type="predicted"/>
<organism evidence="1 2">
    <name type="scientific">Candidatus Methylomirabilis tolerans</name>
    <dbReference type="NCBI Taxonomy" id="3123416"/>
    <lineage>
        <taxon>Bacteria</taxon>
        <taxon>Candidatus Methylomirabilota</taxon>
        <taxon>Candidatus Methylomirabilia</taxon>
        <taxon>Candidatus Methylomirabilales</taxon>
        <taxon>Candidatus Methylomirabilaceae</taxon>
        <taxon>Candidatus Methylomirabilis</taxon>
    </lineage>
</organism>
<dbReference type="Proteomes" id="UP001197609">
    <property type="component" value="Unassembled WGS sequence"/>
</dbReference>